<protein>
    <submittedName>
        <fullName evidence="2">Uncharacterized protein</fullName>
    </submittedName>
</protein>
<gene>
    <name evidence="2" type="ORF">ACTOB_006199</name>
</gene>
<keyword evidence="3" id="KW-1185">Reference proteome</keyword>
<sequence length="182" mass="19972">MTIGWWDRLRIERLVWMLDQQLYDLPRAERIATRRDVRTNLLAAAADVGTTEALRRIGGSRGLAEQYLRAEFGDRPRHSWIAAGYAAGLLPLLLNFFLTEAADAFQAGVTAAHGVGTFTWPGLAWLQSTVTVTATGAGPVSRTGGGWTPLAYVLWVLAVVAAGRLWRLRRRSSQVARAVADN</sequence>
<feature type="transmembrane region" description="Helical" evidence="1">
    <location>
        <begin position="79"/>
        <end position="98"/>
    </location>
</feature>
<keyword evidence="1" id="KW-0472">Membrane</keyword>
<dbReference type="RefSeq" id="WP_284915399.1">
    <property type="nucleotide sequence ID" value="NZ_CP126980.1"/>
</dbReference>
<accession>A0ABY8W8K9</accession>
<evidence type="ECO:0000313" key="3">
    <source>
        <dbReference type="Proteomes" id="UP001240150"/>
    </source>
</evidence>
<dbReference type="EMBL" id="CP126980">
    <property type="protein sequence ID" value="WIM94196.1"/>
    <property type="molecule type" value="Genomic_DNA"/>
</dbReference>
<keyword evidence="1" id="KW-1133">Transmembrane helix</keyword>
<reference evidence="2 3" key="1">
    <citation type="submission" date="2023-06" db="EMBL/GenBank/DDBJ databases">
        <authorList>
            <person name="Yushchuk O."/>
            <person name="Binda E."/>
            <person name="Ruckert-Reed C."/>
            <person name="Fedorenko V."/>
            <person name="Kalinowski J."/>
            <person name="Marinelli F."/>
        </authorList>
    </citation>
    <scope>NUCLEOTIDE SEQUENCE [LARGE SCALE GENOMIC DNA]</scope>
    <source>
        <strain evidence="2 3">NRRL 3884</strain>
    </source>
</reference>
<organism evidence="2 3">
    <name type="scientific">Actinoplanes oblitus</name>
    <dbReference type="NCBI Taxonomy" id="3040509"/>
    <lineage>
        <taxon>Bacteria</taxon>
        <taxon>Bacillati</taxon>
        <taxon>Actinomycetota</taxon>
        <taxon>Actinomycetes</taxon>
        <taxon>Micromonosporales</taxon>
        <taxon>Micromonosporaceae</taxon>
        <taxon>Actinoplanes</taxon>
    </lineage>
</organism>
<keyword evidence="1" id="KW-0812">Transmembrane</keyword>
<name>A0ABY8W8K9_9ACTN</name>
<proteinExistence type="predicted"/>
<feature type="transmembrane region" description="Helical" evidence="1">
    <location>
        <begin position="149"/>
        <end position="166"/>
    </location>
</feature>
<evidence type="ECO:0000313" key="2">
    <source>
        <dbReference type="EMBL" id="WIM94196.1"/>
    </source>
</evidence>
<dbReference type="Proteomes" id="UP001240150">
    <property type="component" value="Chromosome"/>
</dbReference>
<evidence type="ECO:0000256" key="1">
    <source>
        <dbReference type="SAM" id="Phobius"/>
    </source>
</evidence>